<dbReference type="WBParaSite" id="TMUE_2000007094.1">
    <property type="protein sequence ID" value="TMUE_2000007094.1"/>
    <property type="gene ID" value="WBGene00288245"/>
</dbReference>
<feature type="compositionally biased region" description="Polar residues" evidence="1">
    <location>
        <begin position="493"/>
        <end position="504"/>
    </location>
</feature>
<feature type="compositionally biased region" description="Polar residues" evidence="1">
    <location>
        <begin position="163"/>
        <end position="175"/>
    </location>
</feature>
<protein>
    <submittedName>
        <fullName evidence="3">Mif2/CENP-C cupin domain-containing protein</fullName>
    </submittedName>
</protein>
<feature type="compositionally biased region" description="Basic residues" evidence="1">
    <location>
        <begin position="200"/>
        <end position="213"/>
    </location>
</feature>
<proteinExistence type="predicted"/>
<feature type="region of interest" description="Disordered" evidence="1">
    <location>
        <begin position="98"/>
        <end position="134"/>
    </location>
</feature>
<feature type="region of interest" description="Disordered" evidence="1">
    <location>
        <begin position="781"/>
        <end position="830"/>
    </location>
</feature>
<evidence type="ECO:0000256" key="1">
    <source>
        <dbReference type="SAM" id="MobiDB-lite"/>
    </source>
</evidence>
<dbReference type="AlphaFoldDB" id="A0A5S6QIW9"/>
<feature type="compositionally biased region" description="Basic and acidic residues" evidence="1">
    <location>
        <begin position="553"/>
        <end position="564"/>
    </location>
</feature>
<feature type="compositionally biased region" description="Basic and acidic residues" evidence="1">
    <location>
        <begin position="588"/>
        <end position="598"/>
    </location>
</feature>
<organism evidence="2 3">
    <name type="scientific">Trichuris muris</name>
    <name type="common">Mouse whipworm</name>
    <dbReference type="NCBI Taxonomy" id="70415"/>
    <lineage>
        <taxon>Eukaryota</taxon>
        <taxon>Metazoa</taxon>
        <taxon>Ecdysozoa</taxon>
        <taxon>Nematoda</taxon>
        <taxon>Enoplea</taxon>
        <taxon>Dorylaimia</taxon>
        <taxon>Trichinellida</taxon>
        <taxon>Trichuridae</taxon>
        <taxon>Trichuris</taxon>
    </lineage>
</organism>
<keyword evidence="2" id="KW-1185">Reference proteome</keyword>
<evidence type="ECO:0000313" key="3">
    <source>
        <dbReference type="WBParaSite" id="TMUE_2000007094.1"/>
    </source>
</evidence>
<feature type="region of interest" description="Disordered" evidence="1">
    <location>
        <begin position="700"/>
        <end position="763"/>
    </location>
</feature>
<feature type="region of interest" description="Disordered" evidence="1">
    <location>
        <begin position="544"/>
        <end position="645"/>
    </location>
</feature>
<feature type="region of interest" description="Disordered" evidence="1">
    <location>
        <begin position="491"/>
        <end position="517"/>
    </location>
</feature>
<reference evidence="3" key="1">
    <citation type="submission" date="2019-12" db="UniProtKB">
        <authorList>
            <consortium name="WormBaseParasite"/>
        </authorList>
    </citation>
    <scope>IDENTIFICATION</scope>
</reference>
<dbReference type="STRING" id="70415.A0A5S6QIW9"/>
<dbReference type="Proteomes" id="UP000046395">
    <property type="component" value="Unassembled WGS sequence"/>
</dbReference>
<feature type="compositionally biased region" description="Polar residues" evidence="1">
    <location>
        <begin position="453"/>
        <end position="472"/>
    </location>
</feature>
<evidence type="ECO:0000313" key="2">
    <source>
        <dbReference type="Proteomes" id="UP000046395"/>
    </source>
</evidence>
<feature type="region of interest" description="Disordered" evidence="1">
    <location>
        <begin position="160"/>
        <end position="241"/>
    </location>
</feature>
<feature type="region of interest" description="Disordered" evidence="1">
    <location>
        <begin position="440"/>
        <end position="477"/>
    </location>
</feature>
<sequence>MSRLKFLAGRRTKFADPDAHFDRMIELYRKDAQSKTARTSSSGKTLTFSSATSSRFTQVLIAEQRERNELIQKDLRRDDSVTCDGTYDPSALSALRISKRTSRRSSVARTPNYADGCTVPETLQSKPTGRSGLDEASIQHSADIGPAKVVDNRFTGGVGASISKGTSNAEKSINTEGGEPARSRNTPDKACESCGDTKVDKKKKREDRRKSVHFRSSLSDRNEKSATKQSADDFQLGEKESSESLQLTKVIRENMASSGTLDISDLDNDSTTTSCLSSDNTVAEAKMGMAKRAAVLRSIPSRDDVQEESKPESTMAMPITSTPVLGRAPAFNTSVSLMHSVKDMGAGSRLRPSSQRRTLFRCSKYSRANTETNAQITPLKGSAFEFDCATSTPVARVLPELNASASTIVPMAANEYFPTETAAPESGRFQHIKPCSARKRRCKQAKTEDHSIKQTQKQTSGTDRPTNTNSNTLERKGKLRISTSKVGCRTLGFEQSTSPGQQRSRPTKCNIYPKDNDDDTLVESMEYSVSASEDTSYIFERLKRKTKKQKSTTKKEASTKEVGRRKQCAKKQSKAAEYEGEQSSSVHDTAEKGKQSERKTKRQCCVESSLDVAGRASRNGRDMRKKKMENPKTHTAKSPGGEEGVGVTVERAQSFWCSTKISTSLTDTRERGSVDPSSFSYTPTWVRPRCSKLSYNNVSSMEENTSKTKGNESLESSSPPIASRGSSTNRSEGKNSVPATFLQSAESASKAPTARCSDAGGMKKSATVSFARQTEVIEYSANEGKSSTKSEGNDFDSSNPNEGSCGSVLPPPEISWGDRRVNTPGKRRSLRTRVRRLRPELGEAIKYEYIGGLRKIAGVVPGRVIIPLLKKNGVQTMSQYVELIHSKQRERGGSAAERHDPIGKKMNFDLGTIAKTDSEAFGDLPIVGADGRERRFFRLKDLKRCEMENGVVKLEYGDGSDIHEAQLVIPAKAEFHFCIEENKTFFVLYGTILITLNGTDKAFVTGEFLRLCAGDTLLIRNCSREVTRVLIYA</sequence>
<name>A0A5S6QIW9_TRIMR</name>
<feature type="compositionally biased region" description="Polar residues" evidence="1">
    <location>
        <begin position="793"/>
        <end position="804"/>
    </location>
</feature>
<feature type="compositionally biased region" description="Polar residues" evidence="1">
    <location>
        <begin position="737"/>
        <end position="747"/>
    </location>
</feature>
<feature type="compositionally biased region" description="Basic and acidic residues" evidence="1">
    <location>
        <begin position="179"/>
        <end position="199"/>
    </location>
</feature>
<accession>A0A5S6QIW9</accession>
<feature type="compositionally biased region" description="Low complexity" evidence="1">
    <location>
        <begin position="716"/>
        <end position="727"/>
    </location>
</feature>